<accession>A0A6J5F5A8</accession>
<dbReference type="SUPFAM" id="SSF143744">
    <property type="entry name" value="GlcG-like"/>
    <property type="match status" value="1"/>
</dbReference>
<evidence type="ECO:0000313" key="2">
    <source>
        <dbReference type="EMBL" id="CAB3772505.1"/>
    </source>
</evidence>
<gene>
    <name evidence="2" type="ORF">LMG29542_06882</name>
</gene>
<reference evidence="2 3" key="1">
    <citation type="submission" date="2020-04" db="EMBL/GenBank/DDBJ databases">
        <authorList>
            <person name="De Canck E."/>
        </authorList>
    </citation>
    <scope>NUCLEOTIDE SEQUENCE [LARGE SCALE GENOMIC DNA]</scope>
    <source>
        <strain evidence="2 3">LMG 29542</strain>
    </source>
</reference>
<evidence type="ECO:0000256" key="1">
    <source>
        <dbReference type="SAM" id="SignalP"/>
    </source>
</evidence>
<protein>
    <recommendedName>
        <fullName evidence="4">Heme-binding protein</fullName>
    </recommendedName>
</protein>
<keyword evidence="3" id="KW-1185">Reference proteome</keyword>
<evidence type="ECO:0008006" key="4">
    <source>
        <dbReference type="Google" id="ProtNLM"/>
    </source>
</evidence>
<feature type="signal peptide" evidence="1">
    <location>
        <begin position="1"/>
        <end position="38"/>
    </location>
</feature>
<dbReference type="Gene3D" id="3.30.450.150">
    <property type="entry name" value="Haem-degrading domain"/>
    <property type="match status" value="1"/>
</dbReference>
<proteinExistence type="predicted"/>
<feature type="chain" id="PRO_5026869451" description="Heme-binding protein" evidence="1">
    <location>
        <begin position="39"/>
        <end position="260"/>
    </location>
</feature>
<dbReference type="RefSeq" id="WP_217478071.1">
    <property type="nucleotide sequence ID" value="NZ_CADIKH010000060.1"/>
</dbReference>
<dbReference type="Proteomes" id="UP000494363">
    <property type="component" value="Unassembled WGS sequence"/>
</dbReference>
<organism evidence="2 3">
    <name type="scientific">Paraburkholderia humisilvae</name>
    <dbReference type="NCBI Taxonomy" id="627669"/>
    <lineage>
        <taxon>Bacteria</taxon>
        <taxon>Pseudomonadati</taxon>
        <taxon>Pseudomonadota</taxon>
        <taxon>Betaproteobacteria</taxon>
        <taxon>Burkholderiales</taxon>
        <taxon>Burkholderiaceae</taxon>
        <taxon>Paraburkholderia</taxon>
    </lineage>
</organism>
<evidence type="ECO:0000313" key="3">
    <source>
        <dbReference type="Proteomes" id="UP000494363"/>
    </source>
</evidence>
<dbReference type="InterPro" id="IPR038084">
    <property type="entry name" value="PduO/GlcC-like_sf"/>
</dbReference>
<name>A0A6J5F5A8_9BURK</name>
<sequence>MKANLMPFLKRFRIFSNTSRLFLVVSLGIATHTPAALASGCDKLPGWESLHRALASVRHTDNGGYNIDVWGVVLNRDGAVCAVTFSGKAPGDQRSAGRLAAAAVAHTALLVSLPGRAVSSANLYSEVQPGGSLFGLGESEPLDPAVAYAGDPQTYGSKDDPLIGKVPGGFFATGGGLALYSPTEGYVGAIGVGSESSCADHNIAWKTRHALNLDYVSGGVSPDNDDNIMYLARGETPNALKHVLCGHREDTIKLPPVSRK</sequence>
<dbReference type="EMBL" id="CADIKH010000060">
    <property type="protein sequence ID" value="CAB3772505.1"/>
    <property type="molecule type" value="Genomic_DNA"/>
</dbReference>
<dbReference type="AlphaFoldDB" id="A0A6J5F5A8"/>
<keyword evidence="1" id="KW-0732">Signal</keyword>